<protein>
    <recommendedName>
        <fullName evidence="1">PIN like domain-containing protein</fullName>
    </recommendedName>
</protein>
<dbReference type="AlphaFoldDB" id="A0AAP1C3X1"/>
<dbReference type="Pfam" id="PF18476">
    <property type="entry name" value="PIN_8"/>
    <property type="match status" value="1"/>
</dbReference>
<evidence type="ECO:0000259" key="1">
    <source>
        <dbReference type="Pfam" id="PF18476"/>
    </source>
</evidence>
<evidence type="ECO:0000313" key="2">
    <source>
        <dbReference type="EMBL" id="KVA04710.1"/>
    </source>
</evidence>
<feature type="domain" description="PIN like" evidence="1">
    <location>
        <begin position="24"/>
        <end position="259"/>
    </location>
</feature>
<dbReference type="InterPro" id="IPR041578">
    <property type="entry name" value="PIN_8"/>
</dbReference>
<gene>
    <name evidence="2" type="ORF">WI41_21775</name>
</gene>
<sequence length="436" mass="49956">MRDRFKSFYPLSDDERASLWKNGIFVFDASALLTLTALAKEPQQDALGTLKKLKGRLWLPHQAALEYQANRARRVAGTLKDASEWQSKLEALLVPLKEHLRQARSFERGTQVEVSKMLQNLDADSSAINLKLNELKDFIGSDESVFDSIDDLFVDALGDAPASSEELAVLTADADARFKDKIPPGFADRTKDRDEEPRRTVDGVTYDRKYGDLILWRQLLAVVSQKDSTFKKIIFVTDDNKEDWWRIDSGRRQGPRRELREEIARAGAELFWMYTFSGFLENASTQLHVEVEESTIAATRQVAERIRFKPGKGRKYYYDFGFEKSAERARALLERLSGMFYSAMASISRARHEGLLDDELMAKLSEVALEKYQMDLRPSIFNEMIMMRNFLDETTMEKYDIYDHPRSIEDLNEILVDFSDLVNRSYSSIEGGEGAA</sequence>
<dbReference type="RefSeq" id="WP_059547031.1">
    <property type="nucleotide sequence ID" value="NZ_LOTQ01000030.1"/>
</dbReference>
<reference evidence="2 3" key="1">
    <citation type="submission" date="2015-11" db="EMBL/GenBank/DDBJ databases">
        <title>Expanding the genomic diversity of Burkholderia species for the development of highly accurate diagnostics.</title>
        <authorList>
            <person name="Sahl J."/>
            <person name="Keim P."/>
            <person name="Wagner D."/>
        </authorList>
    </citation>
    <scope>NUCLEOTIDE SEQUENCE [LARGE SCALE GENOMIC DNA]</scope>
    <source>
        <strain evidence="2 3">RF32-BP12</strain>
    </source>
</reference>
<dbReference type="EMBL" id="LOTQ01000030">
    <property type="protein sequence ID" value="KVA04710.1"/>
    <property type="molecule type" value="Genomic_DNA"/>
</dbReference>
<organism evidence="2 3">
    <name type="scientific">Burkholderia latens</name>
    <dbReference type="NCBI Taxonomy" id="488446"/>
    <lineage>
        <taxon>Bacteria</taxon>
        <taxon>Pseudomonadati</taxon>
        <taxon>Pseudomonadota</taxon>
        <taxon>Betaproteobacteria</taxon>
        <taxon>Burkholderiales</taxon>
        <taxon>Burkholderiaceae</taxon>
        <taxon>Burkholderia</taxon>
        <taxon>Burkholderia cepacia complex</taxon>
    </lineage>
</organism>
<comment type="caution">
    <text evidence="2">The sequence shown here is derived from an EMBL/GenBank/DDBJ whole genome shotgun (WGS) entry which is preliminary data.</text>
</comment>
<proteinExistence type="predicted"/>
<dbReference type="Proteomes" id="UP000056450">
    <property type="component" value="Unassembled WGS sequence"/>
</dbReference>
<accession>A0AAP1C3X1</accession>
<evidence type="ECO:0000313" key="3">
    <source>
        <dbReference type="Proteomes" id="UP000056450"/>
    </source>
</evidence>
<name>A0AAP1C3X1_9BURK</name>